<evidence type="ECO:0000313" key="4">
    <source>
        <dbReference type="EMBL" id="MCL1140248.1"/>
    </source>
</evidence>
<dbReference type="PROSITE" id="PS51186">
    <property type="entry name" value="GNAT"/>
    <property type="match status" value="1"/>
</dbReference>
<feature type="domain" description="N-acetyltransferase" evidence="3">
    <location>
        <begin position="6"/>
        <end position="151"/>
    </location>
</feature>
<name>A0A9X1ZLS5_9GAMM</name>
<keyword evidence="5" id="KW-1185">Reference proteome</keyword>
<dbReference type="GO" id="GO:0016747">
    <property type="term" value="F:acyltransferase activity, transferring groups other than amino-acyl groups"/>
    <property type="evidence" value="ECO:0007669"/>
    <property type="project" value="InterPro"/>
</dbReference>
<dbReference type="AlphaFoldDB" id="A0A9X1ZLS5"/>
<dbReference type="EMBL" id="JAKILB010000013">
    <property type="protein sequence ID" value="MCL1140248.1"/>
    <property type="molecule type" value="Genomic_DNA"/>
</dbReference>
<comment type="similarity">
    <text evidence="1">Belongs to the UPF0039 (ElaA) family.</text>
</comment>
<organism evidence="4 5">
    <name type="scientific">Shewanella pneumatophori</name>
    <dbReference type="NCBI Taxonomy" id="314092"/>
    <lineage>
        <taxon>Bacteria</taxon>
        <taxon>Pseudomonadati</taxon>
        <taxon>Pseudomonadota</taxon>
        <taxon>Gammaproteobacteria</taxon>
        <taxon>Alteromonadales</taxon>
        <taxon>Shewanellaceae</taxon>
        <taxon>Shewanella</taxon>
    </lineage>
</organism>
<accession>A0A9X1ZLS5</accession>
<reference evidence="4" key="1">
    <citation type="submission" date="2022-01" db="EMBL/GenBank/DDBJ databases">
        <title>Whole genome-based taxonomy of the Shewanellaceae.</title>
        <authorList>
            <person name="Martin-Rodriguez A.J."/>
        </authorList>
    </citation>
    <scope>NUCLEOTIDE SEQUENCE</scope>
    <source>
        <strain evidence="4">KCTC 23973</strain>
    </source>
</reference>
<dbReference type="RefSeq" id="WP_248951288.1">
    <property type="nucleotide sequence ID" value="NZ_JAKILB010000013.1"/>
</dbReference>
<dbReference type="SUPFAM" id="SSF55729">
    <property type="entry name" value="Acyl-CoA N-acyltransferases (Nat)"/>
    <property type="match status" value="1"/>
</dbReference>
<evidence type="ECO:0000256" key="2">
    <source>
        <dbReference type="ARBA" id="ARBA00072224"/>
    </source>
</evidence>
<comment type="caution">
    <text evidence="4">The sequence shown here is derived from an EMBL/GenBank/DDBJ whole genome shotgun (WGS) entry which is preliminary data.</text>
</comment>
<evidence type="ECO:0000313" key="5">
    <source>
        <dbReference type="Proteomes" id="UP001139293"/>
    </source>
</evidence>
<proteinExistence type="inferred from homology"/>
<gene>
    <name evidence="4" type="ORF">L2740_17060</name>
</gene>
<dbReference type="FunFam" id="3.40.630.30:FF:000035">
    <property type="entry name" value="GNAT family N-acetyltransferase"/>
    <property type="match status" value="1"/>
</dbReference>
<dbReference type="Gene3D" id="3.40.630.30">
    <property type="match status" value="1"/>
</dbReference>
<dbReference type="InterPro" id="IPR000182">
    <property type="entry name" value="GNAT_dom"/>
</dbReference>
<evidence type="ECO:0000259" key="3">
    <source>
        <dbReference type="PROSITE" id="PS51186"/>
    </source>
</evidence>
<dbReference type="CDD" id="cd04301">
    <property type="entry name" value="NAT_SF"/>
    <property type="match status" value="1"/>
</dbReference>
<dbReference type="Pfam" id="PF13673">
    <property type="entry name" value="Acetyltransf_10"/>
    <property type="match status" value="1"/>
</dbReference>
<dbReference type="InterPro" id="IPR016181">
    <property type="entry name" value="Acyl_CoA_acyltransferase"/>
</dbReference>
<sequence>MLWKSLSFSELSLNELYDLLKLRVDVFVVEQNCPYPELDDKDRHAQTQHLLGLNEQGVIQAYARVLAPGVSYPDASIGRVIVAEAARGGGVAHTLMQKAIAISIKRWPEHNIQLGGQEHLKGFYQQQGFEAVSEMYLEDGIPHIDMLLTLTESAKT</sequence>
<evidence type="ECO:0000256" key="1">
    <source>
        <dbReference type="ARBA" id="ARBA00009623"/>
    </source>
</evidence>
<dbReference type="Proteomes" id="UP001139293">
    <property type="component" value="Unassembled WGS sequence"/>
</dbReference>
<protein>
    <recommendedName>
        <fullName evidence="2">Protein ElaA</fullName>
    </recommendedName>
</protein>